<dbReference type="InterPro" id="IPR004147">
    <property type="entry name" value="ABC1_dom"/>
</dbReference>
<dbReference type="PATRIC" id="fig|656366.3.peg.1287"/>
<dbReference type="InterPro" id="IPR050154">
    <property type="entry name" value="UbiB_kinase"/>
</dbReference>
<keyword evidence="2" id="KW-0472">Membrane</keyword>
<comment type="similarity">
    <text evidence="1">Belongs to the protein kinase superfamily. ADCK protein kinase family.</text>
</comment>
<dbReference type="RefSeq" id="WP_062006458.1">
    <property type="nucleotide sequence ID" value="NZ_CP012677.1"/>
</dbReference>
<dbReference type="SUPFAM" id="SSF56112">
    <property type="entry name" value="Protein kinase-like (PK-like)"/>
    <property type="match status" value="1"/>
</dbReference>
<proteinExistence type="inferred from homology"/>
<name>A0A0M4RAU3_9MICC</name>
<evidence type="ECO:0000313" key="5">
    <source>
        <dbReference type="Proteomes" id="UP000062833"/>
    </source>
</evidence>
<keyword evidence="2" id="KW-1133">Transmembrane helix</keyword>
<dbReference type="EMBL" id="CP012677">
    <property type="protein sequence ID" value="ALE91993.1"/>
    <property type="molecule type" value="Genomic_DNA"/>
</dbReference>
<keyword evidence="2" id="KW-0812">Transmembrane</keyword>
<accession>A0A0M4RAU3</accession>
<dbReference type="CDD" id="cd05121">
    <property type="entry name" value="ABC1_ADCK3-like"/>
    <property type="match status" value="1"/>
</dbReference>
<feature type="transmembrane region" description="Helical" evidence="2">
    <location>
        <begin position="515"/>
        <end position="537"/>
    </location>
</feature>
<protein>
    <submittedName>
        <fullName evidence="4">ABC transporter</fullName>
    </submittedName>
</protein>
<dbReference type="AlphaFoldDB" id="A0A0M4RAU3"/>
<feature type="domain" description="ABC1 atypical kinase-like" evidence="3">
    <location>
        <begin position="85"/>
        <end position="328"/>
    </location>
</feature>
<evidence type="ECO:0000256" key="2">
    <source>
        <dbReference type="SAM" id="Phobius"/>
    </source>
</evidence>
<evidence type="ECO:0000313" key="4">
    <source>
        <dbReference type="EMBL" id="ALE91993.1"/>
    </source>
</evidence>
<keyword evidence="5" id="KW-1185">Reference proteome</keyword>
<dbReference type="PANTHER" id="PTHR10566">
    <property type="entry name" value="CHAPERONE-ACTIVITY OF BC1 COMPLEX CABC1 -RELATED"/>
    <property type="match status" value="1"/>
</dbReference>
<reference evidence="5" key="1">
    <citation type="submission" date="2015-09" db="EMBL/GenBank/DDBJ databases">
        <title>Complete genome of Arthrobacter alpinus strain R3.8.</title>
        <authorList>
            <person name="See-Too W.S."/>
            <person name="Chan K.G."/>
        </authorList>
    </citation>
    <scope>NUCLEOTIDE SEQUENCE [LARGE SCALE GENOMIC DNA]</scope>
    <source>
        <strain evidence="5">R3.8</strain>
    </source>
</reference>
<gene>
    <name evidence="4" type="ORF">AOC05_06035</name>
</gene>
<dbReference type="PANTHER" id="PTHR10566:SF113">
    <property type="entry name" value="PROTEIN ACTIVITY OF BC1 COMPLEX KINASE 7, CHLOROPLASTIC"/>
    <property type="match status" value="1"/>
</dbReference>
<evidence type="ECO:0000256" key="1">
    <source>
        <dbReference type="ARBA" id="ARBA00009670"/>
    </source>
</evidence>
<dbReference type="Pfam" id="PF03109">
    <property type="entry name" value="ABC1"/>
    <property type="match status" value="1"/>
</dbReference>
<organism evidence="4 5">
    <name type="scientific">Arthrobacter alpinus</name>
    <dbReference type="NCBI Taxonomy" id="656366"/>
    <lineage>
        <taxon>Bacteria</taxon>
        <taxon>Bacillati</taxon>
        <taxon>Actinomycetota</taxon>
        <taxon>Actinomycetes</taxon>
        <taxon>Micrococcales</taxon>
        <taxon>Micrococcaceae</taxon>
        <taxon>Arthrobacter</taxon>
    </lineage>
</organism>
<dbReference type="KEGG" id="aaq:AOC05_06035"/>
<evidence type="ECO:0000259" key="3">
    <source>
        <dbReference type="Pfam" id="PF03109"/>
    </source>
</evidence>
<dbReference type="OrthoDB" id="9795390at2"/>
<dbReference type="Proteomes" id="UP000062833">
    <property type="component" value="Chromosome"/>
</dbReference>
<dbReference type="InterPro" id="IPR011009">
    <property type="entry name" value="Kinase-like_dom_sf"/>
</dbReference>
<sequence>MITRWERYGQVTEILARHGLGFLAAATGVDQWLNGRAGTAKTATANPERLRQALEELGPVFIKLGQMLSTRSDLLPPEYIAELAKLQDGAPPLASDTVRALVTQELGKAPEELFKTFDDAPLASASIGQAHEATLHDGTAVVIKVRRPGVVAQVNEDLEILQNLATRATRTWAGAATYNLAGITADFAETLRAELDYLQEGRNAERFARNFDSEPDIHIPAIFWETTTSRVLTIERIRGIKVDQLQALKAAGIDRHELADRAARAAAKMVFVDGFFHADPHPGNLFVEPSGSIGLIDFGMVGEVGKQLREQLGRLLLAFTANDPGRITSALLALSTHTGTADRSGLRTDTAQFMRLYQGKSLGQIDIAPLVTSMLTILRTHHLQLPRELALLVKMLLMMEGLGARLDPDFSLGEVLKPYAKRLALERFAPRNVAAVLSQLGLTAADLGTGLPEKLERLVARMEDGVEVHLRAAELEPLISRAEAIGNRLVAGMIAAAFIRGVGELTTADRDRLKIWLNPLMAGGVGAVGVLGTYLALTARPRRRGGTKP</sequence>